<dbReference type="AlphaFoldDB" id="A0A537IZX3"/>
<dbReference type="SMART" id="SM00267">
    <property type="entry name" value="GGDEF"/>
    <property type="match status" value="1"/>
</dbReference>
<gene>
    <name evidence="3" type="ORF">E6H05_02015</name>
</gene>
<feature type="transmembrane region" description="Helical" evidence="1">
    <location>
        <begin position="143"/>
        <end position="162"/>
    </location>
</feature>
<evidence type="ECO:0000256" key="1">
    <source>
        <dbReference type="SAM" id="Phobius"/>
    </source>
</evidence>
<dbReference type="PROSITE" id="PS50887">
    <property type="entry name" value="GGDEF"/>
    <property type="match status" value="1"/>
</dbReference>
<dbReference type="Pfam" id="PF00990">
    <property type="entry name" value="GGDEF"/>
    <property type="match status" value="1"/>
</dbReference>
<dbReference type="PANTHER" id="PTHR45138">
    <property type="entry name" value="REGULATORY COMPONENTS OF SENSORY TRANSDUCTION SYSTEM"/>
    <property type="match status" value="1"/>
</dbReference>
<dbReference type="Gene3D" id="3.30.70.270">
    <property type="match status" value="1"/>
</dbReference>
<feature type="transmembrane region" description="Helical" evidence="1">
    <location>
        <begin position="283"/>
        <end position="299"/>
    </location>
</feature>
<keyword evidence="1" id="KW-0812">Transmembrane</keyword>
<evidence type="ECO:0000313" key="3">
    <source>
        <dbReference type="EMBL" id="TMI76805.1"/>
    </source>
</evidence>
<dbReference type="InterPro" id="IPR050469">
    <property type="entry name" value="Diguanylate_Cyclase"/>
</dbReference>
<proteinExistence type="predicted"/>
<feature type="transmembrane region" description="Helical" evidence="1">
    <location>
        <begin position="17"/>
        <end position="36"/>
    </location>
</feature>
<dbReference type="EMBL" id="VBAP01000009">
    <property type="protein sequence ID" value="TMI76805.1"/>
    <property type="molecule type" value="Genomic_DNA"/>
</dbReference>
<feature type="transmembrane region" description="Helical" evidence="1">
    <location>
        <begin position="48"/>
        <end position="64"/>
    </location>
</feature>
<dbReference type="GO" id="GO:0005886">
    <property type="term" value="C:plasma membrane"/>
    <property type="evidence" value="ECO:0007669"/>
    <property type="project" value="TreeGrafter"/>
</dbReference>
<dbReference type="CDD" id="cd01949">
    <property type="entry name" value="GGDEF"/>
    <property type="match status" value="1"/>
</dbReference>
<feature type="transmembrane region" description="Helical" evidence="1">
    <location>
        <begin position="174"/>
        <end position="197"/>
    </location>
</feature>
<evidence type="ECO:0000313" key="4">
    <source>
        <dbReference type="Proteomes" id="UP000318834"/>
    </source>
</evidence>
<feature type="transmembrane region" description="Helical" evidence="1">
    <location>
        <begin position="305"/>
        <end position="324"/>
    </location>
</feature>
<keyword evidence="1" id="KW-0472">Membrane</keyword>
<feature type="transmembrane region" description="Helical" evidence="1">
    <location>
        <begin position="113"/>
        <end position="131"/>
    </location>
</feature>
<sequence length="507" mass="55337">MSADLTKEWLRHRTGRLALALGIYALLFVLWVAFGASRLPHREAIGDLAFPPIGLTAAVLTWRLGSDESLKRRARVAWRTAALAMFFYAGGDILWAYYELVLGIDPFPSLADVGYLLFYPTLMLGLMTFPFAPRTKASQTKFWLDAGTVLLGAWMVIWYFVLGPTALAEHADRLSALLASAYPIGDLVLVFGAAALLLRQPESGNRHVLGMLAAGIASFFVADVAFGYLDLQSSYQAGDWPDAFWMLAWFLFAASALYQSWWSSRKPVAAGVWPPEGIRVISSLPYAAAVLGYGLLVVAGHRAALYPLGGLLYGAIAITALVLLRQLTVMGENLRLLADTQQLAITDGLTGLLNRRQFFELAEREFARCQRYRRPLSAIMVDIDTFKAINDRHGHLAGDLVMQAVAEHCKRQLRKVDLVGRYGGDEIVIVLPETDLHAASGVAQRLLAAITQSPLAFGEHLLKISISAGVAPGNGSASLTALLHRADEALYQAKQAGRNRIKISVEG</sequence>
<feature type="transmembrane region" description="Helical" evidence="1">
    <location>
        <begin position="243"/>
        <end position="262"/>
    </location>
</feature>
<feature type="transmembrane region" description="Helical" evidence="1">
    <location>
        <begin position="209"/>
        <end position="231"/>
    </location>
</feature>
<protein>
    <submittedName>
        <fullName evidence="3">GGDEF domain-containing protein</fullName>
    </submittedName>
</protein>
<accession>A0A537IZX3</accession>
<dbReference type="InterPro" id="IPR043128">
    <property type="entry name" value="Rev_trsase/Diguanyl_cyclase"/>
</dbReference>
<dbReference type="InterPro" id="IPR029787">
    <property type="entry name" value="Nucleotide_cyclase"/>
</dbReference>
<name>A0A537IZX3_9BACT</name>
<dbReference type="GO" id="GO:0052621">
    <property type="term" value="F:diguanylate cyclase activity"/>
    <property type="evidence" value="ECO:0007669"/>
    <property type="project" value="TreeGrafter"/>
</dbReference>
<reference evidence="3 4" key="1">
    <citation type="journal article" date="2019" name="Nat. Microbiol.">
        <title>Mediterranean grassland soil C-N compound turnover is dependent on rainfall and depth, and is mediated by genomically divergent microorganisms.</title>
        <authorList>
            <person name="Diamond S."/>
            <person name="Andeer P.F."/>
            <person name="Li Z."/>
            <person name="Crits-Christoph A."/>
            <person name="Burstein D."/>
            <person name="Anantharaman K."/>
            <person name="Lane K.R."/>
            <person name="Thomas B.C."/>
            <person name="Pan C."/>
            <person name="Northen T.R."/>
            <person name="Banfield J.F."/>
        </authorList>
    </citation>
    <scope>NUCLEOTIDE SEQUENCE [LARGE SCALE GENOMIC DNA]</scope>
    <source>
        <strain evidence="3">NP_8</strain>
    </source>
</reference>
<organism evidence="3 4">
    <name type="scientific">Candidatus Segetimicrobium genomatis</name>
    <dbReference type="NCBI Taxonomy" id="2569760"/>
    <lineage>
        <taxon>Bacteria</taxon>
        <taxon>Bacillati</taxon>
        <taxon>Candidatus Sysuimicrobiota</taxon>
        <taxon>Candidatus Sysuimicrobiia</taxon>
        <taxon>Candidatus Sysuimicrobiales</taxon>
        <taxon>Candidatus Segetimicrobiaceae</taxon>
        <taxon>Candidatus Segetimicrobium</taxon>
    </lineage>
</organism>
<dbReference type="Proteomes" id="UP000318834">
    <property type="component" value="Unassembled WGS sequence"/>
</dbReference>
<evidence type="ECO:0000259" key="2">
    <source>
        <dbReference type="PROSITE" id="PS50887"/>
    </source>
</evidence>
<dbReference type="FunFam" id="3.30.70.270:FF:000001">
    <property type="entry name" value="Diguanylate cyclase domain protein"/>
    <property type="match status" value="1"/>
</dbReference>
<keyword evidence="1" id="KW-1133">Transmembrane helix</keyword>
<feature type="transmembrane region" description="Helical" evidence="1">
    <location>
        <begin position="76"/>
        <end position="98"/>
    </location>
</feature>
<dbReference type="GO" id="GO:0043709">
    <property type="term" value="P:cell adhesion involved in single-species biofilm formation"/>
    <property type="evidence" value="ECO:0007669"/>
    <property type="project" value="TreeGrafter"/>
</dbReference>
<dbReference type="PANTHER" id="PTHR45138:SF9">
    <property type="entry name" value="DIGUANYLATE CYCLASE DGCM-RELATED"/>
    <property type="match status" value="1"/>
</dbReference>
<dbReference type="SUPFAM" id="SSF55073">
    <property type="entry name" value="Nucleotide cyclase"/>
    <property type="match status" value="1"/>
</dbReference>
<dbReference type="GO" id="GO:1902201">
    <property type="term" value="P:negative regulation of bacterial-type flagellum-dependent cell motility"/>
    <property type="evidence" value="ECO:0007669"/>
    <property type="project" value="TreeGrafter"/>
</dbReference>
<dbReference type="NCBIfam" id="TIGR00254">
    <property type="entry name" value="GGDEF"/>
    <property type="match status" value="1"/>
</dbReference>
<dbReference type="InterPro" id="IPR000160">
    <property type="entry name" value="GGDEF_dom"/>
</dbReference>
<feature type="domain" description="GGDEF" evidence="2">
    <location>
        <begin position="374"/>
        <end position="506"/>
    </location>
</feature>
<comment type="caution">
    <text evidence="3">The sequence shown here is derived from an EMBL/GenBank/DDBJ whole genome shotgun (WGS) entry which is preliminary data.</text>
</comment>